<accession>A0A5B7FSY2</accession>
<feature type="region of interest" description="Disordered" evidence="1">
    <location>
        <begin position="140"/>
        <end position="166"/>
    </location>
</feature>
<dbReference type="AlphaFoldDB" id="A0A5B7FSY2"/>
<gene>
    <name evidence="2" type="ORF">E2C01_041911</name>
</gene>
<sequence>MWSGSRWRPEATKDLRLPPPDELPRWELLLLILQNESRFDMRSCCPSQARAVSETLWQPSKQRRLDDHDYIVPGGRDTQAPVAAAPVLVVERTSRERVYAVNNVSEPEVTSAHCSASTMGGRDNSYMPALKVTVFNISQSANSEASGPNKADRSPEEGAMGRLPDCPPICWPTRQSSCIG</sequence>
<keyword evidence="3" id="KW-1185">Reference proteome</keyword>
<evidence type="ECO:0000313" key="3">
    <source>
        <dbReference type="Proteomes" id="UP000324222"/>
    </source>
</evidence>
<protein>
    <submittedName>
        <fullName evidence="2">Uncharacterized protein</fullName>
    </submittedName>
</protein>
<name>A0A5B7FSY2_PORTR</name>
<evidence type="ECO:0000256" key="1">
    <source>
        <dbReference type="SAM" id="MobiDB-lite"/>
    </source>
</evidence>
<dbReference type="Proteomes" id="UP000324222">
    <property type="component" value="Unassembled WGS sequence"/>
</dbReference>
<organism evidence="2 3">
    <name type="scientific">Portunus trituberculatus</name>
    <name type="common">Swimming crab</name>
    <name type="synonym">Neptunus trituberculatus</name>
    <dbReference type="NCBI Taxonomy" id="210409"/>
    <lineage>
        <taxon>Eukaryota</taxon>
        <taxon>Metazoa</taxon>
        <taxon>Ecdysozoa</taxon>
        <taxon>Arthropoda</taxon>
        <taxon>Crustacea</taxon>
        <taxon>Multicrustacea</taxon>
        <taxon>Malacostraca</taxon>
        <taxon>Eumalacostraca</taxon>
        <taxon>Eucarida</taxon>
        <taxon>Decapoda</taxon>
        <taxon>Pleocyemata</taxon>
        <taxon>Brachyura</taxon>
        <taxon>Eubrachyura</taxon>
        <taxon>Portunoidea</taxon>
        <taxon>Portunidae</taxon>
        <taxon>Portuninae</taxon>
        <taxon>Portunus</taxon>
    </lineage>
</organism>
<proteinExistence type="predicted"/>
<comment type="caution">
    <text evidence="2">The sequence shown here is derived from an EMBL/GenBank/DDBJ whole genome shotgun (WGS) entry which is preliminary data.</text>
</comment>
<evidence type="ECO:0000313" key="2">
    <source>
        <dbReference type="EMBL" id="MPC48143.1"/>
    </source>
</evidence>
<dbReference type="EMBL" id="VSRR010008126">
    <property type="protein sequence ID" value="MPC48143.1"/>
    <property type="molecule type" value="Genomic_DNA"/>
</dbReference>
<reference evidence="2 3" key="1">
    <citation type="submission" date="2019-05" db="EMBL/GenBank/DDBJ databases">
        <title>Another draft genome of Portunus trituberculatus and its Hox gene families provides insights of decapod evolution.</title>
        <authorList>
            <person name="Jeong J.-H."/>
            <person name="Song I."/>
            <person name="Kim S."/>
            <person name="Choi T."/>
            <person name="Kim D."/>
            <person name="Ryu S."/>
            <person name="Kim W."/>
        </authorList>
    </citation>
    <scope>NUCLEOTIDE SEQUENCE [LARGE SCALE GENOMIC DNA]</scope>
    <source>
        <tissue evidence="2">Muscle</tissue>
    </source>
</reference>